<reference evidence="7 8" key="1">
    <citation type="journal article" date="2022" name="Genome Biol. Evol.">
        <title>Host diet, physiology and behaviors set the stage for Lachnospiraceae cladogenesis.</title>
        <authorList>
            <person name="Vera-Ponce De Leon A."/>
            <person name="Schneider M."/>
            <person name="Jahnes B.C."/>
            <person name="Sadowski V."/>
            <person name="Camuy-Velez L.A."/>
            <person name="Duan J."/>
            <person name="Sabree Z.L."/>
        </authorList>
    </citation>
    <scope>NUCLEOTIDE SEQUENCE [LARGE SCALE GENOMIC DNA]</scope>
    <source>
        <strain evidence="7 8">PAL113</strain>
    </source>
</reference>
<comment type="subcellular location">
    <subcellularLocation>
        <location evidence="5">Cell membrane</location>
        <topology evidence="5">Multi-pass membrane protein</topology>
    </subcellularLocation>
    <subcellularLocation>
        <location evidence="1">Membrane</location>
        <topology evidence="1">Multi-pass membrane protein</topology>
    </subcellularLocation>
</comment>
<evidence type="ECO:0000313" key="8">
    <source>
        <dbReference type="Proteomes" id="UP001523566"/>
    </source>
</evidence>
<comment type="similarity">
    <text evidence="5">Belongs to the ABC-2 integral membrane protein family.</text>
</comment>
<dbReference type="PRINTS" id="PR00164">
    <property type="entry name" value="ABC2TRNSPORT"/>
</dbReference>
<feature type="domain" description="ABC transmembrane type-2" evidence="6">
    <location>
        <begin position="19"/>
        <end position="248"/>
    </location>
</feature>
<protein>
    <recommendedName>
        <fullName evidence="5">Transport permease protein</fullName>
    </recommendedName>
</protein>
<keyword evidence="5" id="KW-0813">Transport</keyword>
<evidence type="ECO:0000313" key="7">
    <source>
        <dbReference type="EMBL" id="MCP1100802.1"/>
    </source>
</evidence>
<feature type="transmembrane region" description="Helical" evidence="5">
    <location>
        <begin position="217"/>
        <end position="242"/>
    </location>
</feature>
<keyword evidence="2 5" id="KW-0812">Transmembrane</keyword>
<evidence type="ECO:0000256" key="4">
    <source>
        <dbReference type="ARBA" id="ARBA00023136"/>
    </source>
</evidence>
<sequence>MSILPILYRNIKWRFHNVFTIVITILQPMLWLVLYSAVARQSMQGIGIENYTAFIFPGLVVLVIFSSCSSGGIMNYLMKTNGSFYRVLIAPIQRSSIVLGQILEAVLCTFLEIGIMFLVSLLFSVKIASGVIGIVFIIIIIFLSAFFMAGLAYAVSLILPNEVVYETAMNAIVLPIFFLSTALFPANTLTGGLGIAVNLNPFTHVINALRALILESTVIYADMIKVIILLIAMSGISFAWAFNRLSKE</sequence>
<dbReference type="Proteomes" id="UP001523566">
    <property type="component" value="Unassembled WGS sequence"/>
</dbReference>
<keyword evidence="5" id="KW-1003">Cell membrane</keyword>
<feature type="transmembrane region" description="Helical" evidence="5">
    <location>
        <begin position="15"/>
        <end position="34"/>
    </location>
</feature>
<keyword evidence="3 5" id="KW-1133">Transmembrane helix</keyword>
<dbReference type="PROSITE" id="PS51012">
    <property type="entry name" value="ABC_TM2"/>
    <property type="match status" value="1"/>
</dbReference>
<evidence type="ECO:0000256" key="5">
    <source>
        <dbReference type="RuleBase" id="RU361157"/>
    </source>
</evidence>
<proteinExistence type="inferred from homology"/>
<name>A0ABT1E756_9FIRM</name>
<dbReference type="InterPro" id="IPR051784">
    <property type="entry name" value="Nod_factor_ABC_transporter"/>
</dbReference>
<comment type="caution">
    <text evidence="7">The sequence shown here is derived from an EMBL/GenBank/DDBJ whole genome shotgun (WGS) entry which is preliminary data.</text>
</comment>
<keyword evidence="4 5" id="KW-0472">Membrane</keyword>
<evidence type="ECO:0000256" key="3">
    <source>
        <dbReference type="ARBA" id="ARBA00022989"/>
    </source>
</evidence>
<dbReference type="InterPro" id="IPR013525">
    <property type="entry name" value="ABC2_TM"/>
</dbReference>
<dbReference type="PANTHER" id="PTHR43229">
    <property type="entry name" value="NODULATION PROTEIN J"/>
    <property type="match status" value="1"/>
</dbReference>
<feature type="transmembrane region" description="Helical" evidence="5">
    <location>
        <begin position="131"/>
        <end position="159"/>
    </location>
</feature>
<dbReference type="PIRSF" id="PIRSF006648">
    <property type="entry name" value="DrrB"/>
    <property type="match status" value="1"/>
</dbReference>
<evidence type="ECO:0000259" key="6">
    <source>
        <dbReference type="PROSITE" id="PS51012"/>
    </source>
</evidence>
<feature type="transmembrane region" description="Helical" evidence="5">
    <location>
        <begin position="54"/>
        <end position="77"/>
    </location>
</feature>
<dbReference type="InterPro" id="IPR047817">
    <property type="entry name" value="ABC2_TM_bact-type"/>
</dbReference>
<organism evidence="7 8">
    <name type="scientific">Aequitasia blattaphilus</name>
    <dbReference type="NCBI Taxonomy" id="2949332"/>
    <lineage>
        <taxon>Bacteria</taxon>
        <taxon>Bacillati</taxon>
        <taxon>Bacillota</taxon>
        <taxon>Clostridia</taxon>
        <taxon>Lachnospirales</taxon>
        <taxon>Lachnospiraceae</taxon>
        <taxon>Aequitasia</taxon>
    </lineage>
</organism>
<dbReference type="Pfam" id="PF01061">
    <property type="entry name" value="ABC2_membrane"/>
    <property type="match status" value="1"/>
</dbReference>
<keyword evidence="8" id="KW-1185">Reference proteome</keyword>
<gene>
    <name evidence="7" type="ORF">NK125_00030</name>
</gene>
<feature type="transmembrane region" description="Helical" evidence="5">
    <location>
        <begin position="98"/>
        <end position="125"/>
    </location>
</feature>
<feature type="transmembrane region" description="Helical" evidence="5">
    <location>
        <begin position="171"/>
        <end position="197"/>
    </location>
</feature>
<accession>A0ABT1E756</accession>
<dbReference type="InterPro" id="IPR000412">
    <property type="entry name" value="ABC_2_transport"/>
</dbReference>
<evidence type="ECO:0000256" key="2">
    <source>
        <dbReference type="ARBA" id="ARBA00022692"/>
    </source>
</evidence>
<dbReference type="PANTHER" id="PTHR43229:SF2">
    <property type="entry name" value="NODULATION PROTEIN J"/>
    <property type="match status" value="1"/>
</dbReference>
<evidence type="ECO:0000256" key="1">
    <source>
        <dbReference type="ARBA" id="ARBA00004141"/>
    </source>
</evidence>
<dbReference type="EMBL" id="JAMZFW010000001">
    <property type="protein sequence ID" value="MCP1100802.1"/>
    <property type="molecule type" value="Genomic_DNA"/>
</dbReference>
<dbReference type="RefSeq" id="WP_262064591.1">
    <property type="nucleotide sequence ID" value="NZ_JAMXOD010000001.1"/>
</dbReference>